<gene>
    <name evidence="8" type="primary">thiH</name>
    <name evidence="8" type="ORF">PSM36_3017</name>
</gene>
<dbReference type="SMART" id="SM00876">
    <property type="entry name" value="BATS"/>
    <property type="match status" value="1"/>
</dbReference>
<dbReference type="SFLD" id="SFLDG01081">
    <property type="entry name" value="cleavage_of_the_Ca-Cb_bond_in"/>
    <property type="match status" value="1"/>
</dbReference>
<dbReference type="Pfam" id="PF04055">
    <property type="entry name" value="Radical_SAM"/>
    <property type="match status" value="1"/>
</dbReference>
<dbReference type="GO" id="GO:0042364">
    <property type="term" value="P:water-soluble vitamin biosynthetic process"/>
    <property type="evidence" value="ECO:0007669"/>
    <property type="project" value="UniProtKB-ARBA"/>
</dbReference>
<keyword evidence="3" id="KW-0949">S-adenosyl-L-methionine</keyword>
<keyword evidence="5" id="KW-0408">Iron</keyword>
<dbReference type="CDD" id="cd01335">
    <property type="entry name" value="Radical_SAM"/>
    <property type="match status" value="1"/>
</dbReference>
<keyword evidence="2" id="KW-0004">4Fe-4S</keyword>
<evidence type="ECO:0000313" key="8">
    <source>
        <dbReference type="EMBL" id="SCD21806.1"/>
    </source>
</evidence>
<evidence type="ECO:0000256" key="3">
    <source>
        <dbReference type="ARBA" id="ARBA00022691"/>
    </source>
</evidence>
<protein>
    <submittedName>
        <fullName evidence="8">Thiamine biosynthesis protein ThiH</fullName>
    </submittedName>
</protein>
<evidence type="ECO:0000256" key="2">
    <source>
        <dbReference type="ARBA" id="ARBA00022485"/>
    </source>
</evidence>
<evidence type="ECO:0000256" key="6">
    <source>
        <dbReference type="ARBA" id="ARBA00023014"/>
    </source>
</evidence>
<sequence length="473" mass="54373">MQFNPETYRMPDIPMQPFIDTAEIWDYLNNTPSSPEKVRRIIDKSLAKNRLNLKETATLINANDEESIRLIKEGAKALKTKIYGNRIVLFAPLYVGNKCANDCIYCGFRVSNREQVRKTLSRDELIKEIEALEESGQKRLILVFGEHAEYNPGFIAETVKTAYSVKKGRGEIRRVNINAAPLDIEGFRMVKEAGIGTYQVFQETYHREAYKNYHLWGKKADYDYRLTSLDRAQEAGLDDVGIGALIGLYDWRFEVMGLVRHTNHLEACYNVGPHTISFPRIKDASMLRIGKHYFASDEEFTRLVAILRLAVPYTGMILTAREPATLRNELIQYGVSQIDGGTKIELGSYVSQQKNLDLNRSQFHINDDRSLNEVIEELLQQGMLPSFCTACYRLGRTGEHFMEFSVPGFIKRFCTPNAILTLAEYLEDYAPETTAQKGWKVIEKNMDELNEKMQNEVRDKIARIKQGERDLYR</sequence>
<dbReference type="SFLD" id="SFLDF00319">
    <property type="entry name" value="Fe_hydrogenase_maturase_(HydG"/>
    <property type="match status" value="1"/>
</dbReference>
<dbReference type="EMBL" id="LT605205">
    <property type="protein sequence ID" value="SCD21806.1"/>
    <property type="molecule type" value="Genomic_DNA"/>
</dbReference>
<dbReference type="GO" id="GO:0044272">
    <property type="term" value="P:sulfur compound biosynthetic process"/>
    <property type="evidence" value="ECO:0007669"/>
    <property type="project" value="UniProtKB-ARBA"/>
</dbReference>
<dbReference type="STRING" id="1642647.PSM36_3017"/>
<dbReference type="PROSITE" id="PS51918">
    <property type="entry name" value="RADICAL_SAM"/>
    <property type="match status" value="1"/>
</dbReference>
<proteinExistence type="predicted"/>
<dbReference type="GO" id="GO:0046872">
    <property type="term" value="F:metal ion binding"/>
    <property type="evidence" value="ECO:0007669"/>
    <property type="project" value="UniProtKB-KW"/>
</dbReference>
<dbReference type="InterPro" id="IPR007197">
    <property type="entry name" value="rSAM"/>
</dbReference>
<evidence type="ECO:0000256" key="1">
    <source>
        <dbReference type="ARBA" id="ARBA00001966"/>
    </source>
</evidence>
<dbReference type="InterPro" id="IPR010722">
    <property type="entry name" value="BATS_dom"/>
</dbReference>
<evidence type="ECO:0000313" key="9">
    <source>
        <dbReference type="Proteomes" id="UP000187464"/>
    </source>
</evidence>
<dbReference type="SFLD" id="SFLDS00029">
    <property type="entry name" value="Radical_SAM"/>
    <property type="match status" value="1"/>
</dbReference>
<name>A0A1R3T057_9BACT</name>
<dbReference type="Pfam" id="PF06968">
    <property type="entry name" value="BATS"/>
    <property type="match status" value="1"/>
</dbReference>
<dbReference type="Gene3D" id="3.20.20.70">
    <property type="entry name" value="Aldolase class I"/>
    <property type="match status" value="1"/>
</dbReference>
<keyword evidence="9" id="KW-1185">Reference proteome</keyword>
<dbReference type="PANTHER" id="PTHR43583">
    <property type="entry name" value="2-IMINOACETATE SYNTHASE"/>
    <property type="match status" value="1"/>
</dbReference>
<dbReference type="InterPro" id="IPR024007">
    <property type="entry name" value="FeFe-hyd_mat_HydG"/>
</dbReference>
<dbReference type="SUPFAM" id="SSF102114">
    <property type="entry name" value="Radical SAM enzymes"/>
    <property type="match status" value="1"/>
</dbReference>
<dbReference type="Proteomes" id="UP000187464">
    <property type="component" value="Chromosome I"/>
</dbReference>
<dbReference type="PANTHER" id="PTHR43583:SF2">
    <property type="entry name" value="THIAZOLE BIOSYNTHESIS PROTEIN"/>
    <property type="match status" value="1"/>
</dbReference>
<dbReference type="RefSeq" id="WP_076931571.1">
    <property type="nucleotide sequence ID" value="NZ_LT605205.1"/>
</dbReference>
<dbReference type="InterPro" id="IPR058240">
    <property type="entry name" value="rSAM_sf"/>
</dbReference>
<dbReference type="InterPro" id="IPR034428">
    <property type="entry name" value="ThiH/NoCL/HydG-like"/>
</dbReference>
<reference evidence="8 9" key="1">
    <citation type="submission" date="2016-08" db="EMBL/GenBank/DDBJ databases">
        <authorList>
            <person name="Seilhamer J.J."/>
        </authorList>
    </citation>
    <scope>NUCLEOTIDE SEQUENCE [LARGE SCALE GENOMIC DNA]</scope>
    <source>
        <strain evidence="8">M3/6</strain>
    </source>
</reference>
<evidence type="ECO:0000256" key="5">
    <source>
        <dbReference type="ARBA" id="ARBA00023004"/>
    </source>
</evidence>
<dbReference type="InterPro" id="IPR013785">
    <property type="entry name" value="Aldolase_TIM"/>
</dbReference>
<organism evidence="8 9">
    <name type="scientific">Proteiniphilum saccharofermentans</name>
    <dbReference type="NCBI Taxonomy" id="1642647"/>
    <lineage>
        <taxon>Bacteria</taxon>
        <taxon>Pseudomonadati</taxon>
        <taxon>Bacteroidota</taxon>
        <taxon>Bacteroidia</taxon>
        <taxon>Bacteroidales</taxon>
        <taxon>Dysgonomonadaceae</taxon>
        <taxon>Proteiniphilum</taxon>
    </lineage>
</organism>
<dbReference type="NCBIfam" id="TIGR03955">
    <property type="entry name" value="rSAM_HydG"/>
    <property type="match status" value="1"/>
</dbReference>
<dbReference type="KEGG" id="psac:PSM36_3017"/>
<dbReference type="GO" id="GO:0051539">
    <property type="term" value="F:4 iron, 4 sulfur cluster binding"/>
    <property type="evidence" value="ECO:0007669"/>
    <property type="project" value="UniProtKB-KW"/>
</dbReference>
<keyword evidence="6" id="KW-0411">Iron-sulfur</keyword>
<evidence type="ECO:0000259" key="7">
    <source>
        <dbReference type="PROSITE" id="PS51918"/>
    </source>
</evidence>
<keyword evidence="4" id="KW-0479">Metal-binding</keyword>
<evidence type="ECO:0000256" key="4">
    <source>
        <dbReference type="ARBA" id="ARBA00022723"/>
    </source>
</evidence>
<accession>A0A1R3T057</accession>
<dbReference type="SFLD" id="SFLDG01060">
    <property type="entry name" value="BATS_domain_containing"/>
    <property type="match status" value="1"/>
</dbReference>
<feature type="domain" description="Radical SAM core" evidence="7">
    <location>
        <begin position="83"/>
        <end position="313"/>
    </location>
</feature>
<dbReference type="AlphaFoldDB" id="A0A1R3T057"/>
<dbReference type="GO" id="GO:0003824">
    <property type="term" value="F:catalytic activity"/>
    <property type="evidence" value="ECO:0007669"/>
    <property type="project" value="InterPro"/>
</dbReference>
<comment type="cofactor">
    <cofactor evidence="1">
        <name>[4Fe-4S] cluster</name>
        <dbReference type="ChEBI" id="CHEBI:49883"/>
    </cofactor>
</comment>